<dbReference type="Proteomes" id="UP001202961">
    <property type="component" value="Unassembled WGS sequence"/>
</dbReference>
<feature type="region of interest" description="Disordered" evidence="1">
    <location>
        <begin position="28"/>
        <end position="127"/>
    </location>
</feature>
<keyword evidence="4" id="KW-1185">Reference proteome</keyword>
<evidence type="ECO:0000256" key="1">
    <source>
        <dbReference type="SAM" id="MobiDB-lite"/>
    </source>
</evidence>
<evidence type="ECO:0000313" key="3">
    <source>
        <dbReference type="EMBL" id="MCM2370880.1"/>
    </source>
</evidence>
<keyword evidence="2" id="KW-0732">Signal</keyword>
<accession>A0ABT0U1V4</accession>
<evidence type="ECO:0000256" key="2">
    <source>
        <dbReference type="SAM" id="SignalP"/>
    </source>
</evidence>
<feature type="signal peptide" evidence="2">
    <location>
        <begin position="1"/>
        <end position="25"/>
    </location>
</feature>
<dbReference type="PROSITE" id="PS51257">
    <property type="entry name" value="PROKAR_LIPOPROTEIN"/>
    <property type="match status" value="1"/>
</dbReference>
<feature type="chain" id="PRO_5047018085" evidence="2">
    <location>
        <begin position="26"/>
        <end position="127"/>
    </location>
</feature>
<organism evidence="3 4">
    <name type="scientific">Aporhodopirellula aestuarii</name>
    <dbReference type="NCBI Taxonomy" id="2950107"/>
    <lineage>
        <taxon>Bacteria</taxon>
        <taxon>Pseudomonadati</taxon>
        <taxon>Planctomycetota</taxon>
        <taxon>Planctomycetia</taxon>
        <taxon>Pirellulales</taxon>
        <taxon>Pirellulaceae</taxon>
        <taxon>Aporhodopirellula</taxon>
    </lineage>
</organism>
<feature type="compositionally biased region" description="Basic and acidic residues" evidence="1">
    <location>
        <begin position="84"/>
        <end position="98"/>
    </location>
</feature>
<proteinExistence type="predicted"/>
<sequence>MSQRQIRIQLLYLFLAIGCAAVLTAGCDAPVGDSEIDPIRQEEVDTEYSDSMFDHGTPLNETSPLDDPVSENGPADETWASPGEGEKAKSDAENEHPPVKPTFHSNAGTGSSDQADESSADEDTTGN</sequence>
<gene>
    <name evidence="3" type="ORF">NB063_09700</name>
</gene>
<reference evidence="3 4" key="1">
    <citation type="journal article" date="2022" name="Syst. Appl. Microbiol.">
        <title>Rhodopirellula aestuarii sp. nov., a novel member of the genus Rhodopirellula isolated from brackish sediments collected in the Tagus River estuary, Portugal.</title>
        <authorList>
            <person name="Vitorino I.R."/>
            <person name="Klimek D."/>
            <person name="Calusinska M."/>
            <person name="Lobo-da-Cunha A."/>
            <person name="Vasconcelos V."/>
            <person name="Lage O.M."/>
        </authorList>
    </citation>
    <scope>NUCLEOTIDE SEQUENCE [LARGE SCALE GENOMIC DNA]</scope>
    <source>
        <strain evidence="3 4">ICT_H3.1</strain>
    </source>
</reference>
<dbReference type="EMBL" id="JAMQBK010000024">
    <property type="protein sequence ID" value="MCM2370880.1"/>
    <property type="molecule type" value="Genomic_DNA"/>
</dbReference>
<evidence type="ECO:0000313" key="4">
    <source>
        <dbReference type="Proteomes" id="UP001202961"/>
    </source>
</evidence>
<comment type="caution">
    <text evidence="3">The sequence shown here is derived from an EMBL/GenBank/DDBJ whole genome shotgun (WGS) entry which is preliminary data.</text>
</comment>
<feature type="compositionally biased region" description="Acidic residues" evidence="1">
    <location>
        <begin position="114"/>
        <end position="127"/>
    </location>
</feature>
<name>A0ABT0U1V4_9BACT</name>
<protein>
    <submittedName>
        <fullName evidence="3">Membrane or secreted protein</fullName>
    </submittedName>
</protein>
<dbReference type="RefSeq" id="WP_250928520.1">
    <property type="nucleotide sequence ID" value="NZ_JAMQBK010000024.1"/>
</dbReference>